<dbReference type="AlphaFoldDB" id="A0A2P9APX2"/>
<evidence type="ECO:0000313" key="2">
    <source>
        <dbReference type="Proteomes" id="UP000245698"/>
    </source>
</evidence>
<keyword evidence="2" id="KW-1185">Reference proteome</keyword>
<proteinExistence type="predicted"/>
<evidence type="ECO:0000313" key="1">
    <source>
        <dbReference type="EMBL" id="SJM33195.1"/>
    </source>
</evidence>
<gene>
    <name evidence="1" type="ORF">BQ8482_340091</name>
</gene>
<protein>
    <submittedName>
        <fullName evidence="1">Uncharacterized protein</fullName>
    </submittedName>
</protein>
<organism evidence="1 2">
    <name type="scientific">Mesorhizobium delmotii</name>
    <dbReference type="NCBI Taxonomy" id="1631247"/>
    <lineage>
        <taxon>Bacteria</taxon>
        <taxon>Pseudomonadati</taxon>
        <taxon>Pseudomonadota</taxon>
        <taxon>Alphaproteobacteria</taxon>
        <taxon>Hyphomicrobiales</taxon>
        <taxon>Phyllobacteriaceae</taxon>
        <taxon>Mesorhizobium</taxon>
    </lineage>
</organism>
<name>A0A2P9APX2_9HYPH</name>
<reference evidence="2" key="1">
    <citation type="submission" date="2016-12" db="EMBL/GenBank/DDBJ databases">
        <authorList>
            <person name="Brunel B."/>
        </authorList>
    </citation>
    <scope>NUCLEOTIDE SEQUENCE [LARGE SCALE GENOMIC DNA]</scope>
</reference>
<dbReference type="EMBL" id="FUIG01000042">
    <property type="protein sequence ID" value="SJM33195.1"/>
    <property type="molecule type" value="Genomic_DNA"/>
</dbReference>
<accession>A0A2P9APX2</accession>
<dbReference type="Proteomes" id="UP000245698">
    <property type="component" value="Unassembled WGS sequence"/>
</dbReference>
<sequence length="65" mass="7263">MTAKDAVDVMDVTLRCDHVTSNYVQLPLQFGNILSKFSIRGANASGAHTSTRSWLPSYTLRHNLR</sequence>